<dbReference type="AlphaFoldDB" id="A0A3L6SNM0"/>
<dbReference type="OrthoDB" id="586012at2759"/>
<organism evidence="2 3">
    <name type="scientific">Panicum miliaceum</name>
    <name type="common">Proso millet</name>
    <name type="synonym">Broomcorn millet</name>
    <dbReference type="NCBI Taxonomy" id="4540"/>
    <lineage>
        <taxon>Eukaryota</taxon>
        <taxon>Viridiplantae</taxon>
        <taxon>Streptophyta</taxon>
        <taxon>Embryophyta</taxon>
        <taxon>Tracheophyta</taxon>
        <taxon>Spermatophyta</taxon>
        <taxon>Magnoliopsida</taxon>
        <taxon>Liliopsida</taxon>
        <taxon>Poales</taxon>
        <taxon>Poaceae</taxon>
        <taxon>PACMAD clade</taxon>
        <taxon>Panicoideae</taxon>
        <taxon>Panicodae</taxon>
        <taxon>Paniceae</taxon>
        <taxon>Panicinae</taxon>
        <taxon>Panicum</taxon>
        <taxon>Panicum sect. Panicum</taxon>
    </lineage>
</organism>
<evidence type="ECO:0000256" key="1">
    <source>
        <dbReference type="ARBA" id="ARBA00006974"/>
    </source>
</evidence>
<dbReference type="GO" id="GO:0009733">
    <property type="term" value="P:response to auxin"/>
    <property type="evidence" value="ECO:0007669"/>
    <property type="project" value="InterPro"/>
</dbReference>
<evidence type="ECO:0000313" key="2">
    <source>
        <dbReference type="EMBL" id="RLN23147.1"/>
    </source>
</evidence>
<keyword evidence="3" id="KW-1185">Reference proteome</keyword>
<evidence type="ECO:0000313" key="3">
    <source>
        <dbReference type="Proteomes" id="UP000275267"/>
    </source>
</evidence>
<dbReference type="STRING" id="4540.A0A3L6SNM0"/>
<gene>
    <name evidence="2" type="ORF">C2845_PM07G13950</name>
</gene>
<proteinExistence type="inferred from homology"/>
<dbReference type="Proteomes" id="UP000275267">
    <property type="component" value="Unassembled WGS sequence"/>
</dbReference>
<dbReference type="Pfam" id="PF02519">
    <property type="entry name" value="Auxin_inducible"/>
    <property type="match status" value="1"/>
</dbReference>
<dbReference type="PANTHER" id="PTHR31374:SF212">
    <property type="entry name" value="AUXIN RESPONSIVE PROTEIN"/>
    <property type="match status" value="1"/>
</dbReference>
<name>A0A3L6SNM0_PANMI</name>
<comment type="caution">
    <text evidence="2">The sequence shown here is derived from an EMBL/GenBank/DDBJ whole genome shotgun (WGS) entry which is preliminary data.</text>
</comment>
<sequence>MAARHIPDGDDNHLPSFVRSLRRLLAMAPWAKKASATAASPSCVSNVARDDKRIPKGYLPIVLVRDNEGGAETRVLVRVKDLQEPCMAALLEMAEEQFEYGQQGVLRVPCDAQRFEHVVNMARKAKVAR</sequence>
<accession>A0A3L6SNM0</accession>
<dbReference type="EMBL" id="PQIB02000004">
    <property type="protein sequence ID" value="RLN23147.1"/>
    <property type="molecule type" value="Genomic_DNA"/>
</dbReference>
<dbReference type="InterPro" id="IPR003676">
    <property type="entry name" value="SAUR_fam"/>
</dbReference>
<comment type="similarity">
    <text evidence="1">Belongs to the ARG7 family.</text>
</comment>
<dbReference type="PANTHER" id="PTHR31374">
    <property type="entry name" value="AUXIN-INDUCED PROTEIN-LIKE-RELATED"/>
    <property type="match status" value="1"/>
</dbReference>
<protein>
    <recommendedName>
        <fullName evidence="4">Auxin-responsive protein SAUR71-like</fullName>
    </recommendedName>
</protein>
<evidence type="ECO:0008006" key="4">
    <source>
        <dbReference type="Google" id="ProtNLM"/>
    </source>
</evidence>
<reference evidence="3" key="1">
    <citation type="journal article" date="2019" name="Nat. Commun.">
        <title>The genome of broomcorn millet.</title>
        <authorList>
            <person name="Zou C."/>
            <person name="Miki D."/>
            <person name="Li D."/>
            <person name="Tang Q."/>
            <person name="Xiao L."/>
            <person name="Rajput S."/>
            <person name="Deng P."/>
            <person name="Jia W."/>
            <person name="Huang R."/>
            <person name="Zhang M."/>
            <person name="Sun Y."/>
            <person name="Hu J."/>
            <person name="Fu X."/>
            <person name="Schnable P.S."/>
            <person name="Li F."/>
            <person name="Zhang H."/>
            <person name="Feng B."/>
            <person name="Zhu X."/>
            <person name="Liu R."/>
            <person name="Schnable J.C."/>
            <person name="Zhu J.-K."/>
            <person name="Zhang H."/>
        </authorList>
    </citation>
    <scope>NUCLEOTIDE SEQUENCE [LARGE SCALE GENOMIC DNA]</scope>
</reference>